<comment type="catalytic activity">
    <reaction evidence="2">
        <text>(7R,8S)-7,8-diammoniononanoate + CO2 + ATP = (4R,5S)-dethiobiotin + ADP + phosphate + 3 H(+)</text>
        <dbReference type="Rhea" id="RHEA:15805"/>
        <dbReference type="ChEBI" id="CHEBI:15378"/>
        <dbReference type="ChEBI" id="CHEBI:16526"/>
        <dbReference type="ChEBI" id="CHEBI:30616"/>
        <dbReference type="ChEBI" id="CHEBI:43474"/>
        <dbReference type="ChEBI" id="CHEBI:149469"/>
        <dbReference type="ChEBI" id="CHEBI:149473"/>
        <dbReference type="ChEBI" id="CHEBI:456216"/>
        <dbReference type="EC" id="6.3.3.3"/>
    </reaction>
</comment>
<keyword evidence="2" id="KW-0547">Nucleotide-binding</keyword>
<comment type="similarity">
    <text evidence="2">Belongs to the dethiobiotin synthetase family.</text>
</comment>
<comment type="caution">
    <text evidence="3">The sequence shown here is derived from an EMBL/GenBank/DDBJ whole genome shotgun (WGS) entry which is preliminary data.</text>
</comment>
<keyword evidence="2" id="KW-0479">Metal-binding</keyword>
<dbReference type="GO" id="GO:0000287">
    <property type="term" value="F:magnesium ion binding"/>
    <property type="evidence" value="ECO:0007669"/>
    <property type="project" value="UniProtKB-UniRule"/>
</dbReference>
<proteinExistence type="inferred from homology"/>
<sequence>MLLSSPSPLPQAAPQGVFVTGTDTGVGKTLTSAILTKAWQGTYWKPFQTGLAEEEGDTPTVQRLTGLPDRHFLPPAHAFQAPLAPAAAGLLEGVTLDPDQLTLPAVPQAPLIVEGAGGLMVPLTDTMLMIDLIARLGLPVILVTRSGLGTLNHTLLSLEALYRRDIPVLGFITNGPASPQNSQTLERLGRTRSLHHLPAIPGTPEPHDINRITGQFPSWEEIWNLNSPL</sequence>
<dbReference type="HAMAP" id="MF_00336">
    <property type="entry name" value="BioD"/>
    <property type="match status" value="1"/>
</dbReference>
<keyword evidence="2" id="KW-0067">ATP-binding</keyword>
<comment type="pathway">
    <text evidence="2">Cofactor biosynthesis; biotin biosynthesis; biotin from 7,8-diaminononanoate: step 1/2.</text>
</comment>
<accession>A0A7U7J0Z0</accession>
<dbReference type="CDD" id="cd03109">
    <property type="entry name" value="DTBS"/>
    <property type="match status" value="1"/>
</dbReference>
<dbReference type="EMBL" id="LMYI01000003">
    <property type="protein sequence ID" value="POS64304.1"/>
    <property type="molecule type" value="Genomic_DNA"/>
</dbReference>
<organism evidence="3 5">
    <name type="scientific">Parasaccharibacter apium</name>
    <dbReference type="NCBI Taxonomy" id="1510841"/>
    <lineage>
        <taxon>Bacteria</taxon>
        <taxon>Pseudomonadati</taxon>
        <taxon>Pseudomonadota</taxon>
        <taxon>Alphaproteobacteria</taxon>
        <taxon>Acetobacterales</taxon>
        <taxon>Acetobacteraceae</taxon>
        <taxon>Parasaccharibacter</taxon>
    </lineage>
</organism>
<dbReference type="AlphaFoldDB" id="A0A7U7J0Z0"/>
<dbReference type="Gene3D" id="3.40.50.300">
    <property type="entry name" value="P-loop containing nucleotide triphosphate hydrolases"/>
    <property type="match status" value="1"/>
</dbReference>
<name>A0A7U7J0Z0_9PROT</name>
<comment type="caution">
    <text evidence="2">Lacks conserved residue(s) required for the propagation of feature annotation.</text>
</comment>
<feature type="binding site" evidence="2">
    <location>
        <position position="29"/>
    </location>
    <ligand>
        <name>Mg(2+)</name>
        <dbReference type="ChEBI" id="CHEBI:18420"/>
    </ligand>
</feature>
<dbReference type="Proteomes" id="UP000237218">
    <property type="component" value="Unassembled WGS sequence"/>
</dbReference>
<dbReference type="GO" id="GO:0005524">
    <property type="term" value="F:ATP binding"/>
    <property type="evidence" value="ECO:0007669"/>
    <property type="project" value="UniProtKB-UniRule"/>
</dbReference>
<feature type="binding site" evidence="2">
    <location>
        <begin position="114"/>
        <end position="117"/>
    </location>
    <ligand>
        <name>ATP</name>
        <dbReference type="ChEBI" id="CHEBI:30616"/>
    </ligand>
</feature>
<dbReference type="InterPro" id="IPR027417">
    <property type="entry name" value="P-loop_NTPase"/>
</dbReference>
<feature type="active site" evidence="2">
    <location>
        <position position="45"/>
    </location>
</feature>
<evidence type="ECO:0000313" key="5">
    <source>
        <dbReference type="Proteomes" id="UP000027590"/>
    </source>
</evidence>
<feature type="binding site" evidence="2">
    <location>
        <position position="49"/>
    </location>
    <ligand>
        <name>substrate</name>
    </ligand>
</feature>
<dbReference type="PIRSF" id="PIRSF006755">
    <property type="entry name" value="DTB_synth"/>
    <property type="match status" value="1"/>
</dbReference>
<dbReference type="InterPro" id="IPR004472">
    <property type="entry name" value="DTB_synth_BioD"/>
</dbReference>
<keyword evidence="2 3" id="KW-0436">Ligase</keyword>
<feature type="binding site" evidence="2">
    <location>
        <position position="57"/>
    </location>
    <ligand>
        <name>Mg(2+)</name>
        <dbReference type="ChEBI" id="CHEBI:18420"/>
    </ligand>
</feature>
<dbReference type="RefSeq" id="WP_052349014.1">
    <property type="nucleotide sequence ID" value="NZ_CBLY010000005.1"/>
</dbReference>
<dbReference type="OrthoDB" id="9802097at2"/>
<dbReference type="EC" id="6.3.3.3" evidence="2"/>
<reference evidence="3 5" key="1">
    <citation type="journal article" date="2014" name="Genome Biol. Evol.">
        <title>Acetic acid bacteria genomes reveal functional traits for adaptation to life in insect guts.</title>
        <authorList>
            <person name="Chouaia B."/>
            <person name="Gaiarsa S."/>
            <person name="Crotti E."/>
            <person name="Comandatore F."/>
            <person name="Degli Esposti M."/>
            <person name="Ricci I."/>
            <person name="Alma A."/>
            <person name="Favia G."/>
            <person name="Bandi C."/>
            <person name="Daffonchio D."/>
        </authorList>
    </citation>
    <scope>NUCLEOTIDE SEQUENCE [LARGE SCALE GENOMIC DNA]</scope>
    <source>
        <strain evidence="3">AM168</strain>
        <strain evidence="5">AM169</strain>
    </source>
</reference>
<evidence type="ECO:0000313" key="6">
    <source>
        <dbReference type="Proteomes" id="UP000237218"/>
    </source>
</evidence>
<evidence type="ECO:0000256" key="2">
    <source>
        <dbReference type="HAMAP-Rule" id="MF_00336"/>
    </source>
</evidence>
<evidence type="ECO:0000313" key="4">
    <source>
        <dbReference type="EMBL" id="POS64304.1"/>
    </source>
</evidence>
<feature type="binding site" evidence="2">
    <location>
        <position position="57"/>
    </location>
    <ligand>
        <name>ATP</name>
        <dbReference type="ChEBI" id="CHEBI:30616"/>
    </ligand>
</feature>
<keyword evidence="1 2" id="KW-0093">Biotin biosynthesis</keyword>
<gene>
    <name evidence="2 4" type="primary">bioD</name>
    <name evidence="4" type="ORF">ASQ42_02185</name>
    <name evidence="3" type="ORF">SACS_0833</name>
</gene>
<dbReference type="NCBIfam" id="TIGR00347">
    <property type="entry name" value="bioD"/>
    <property type="match status" value="1"/>
</dbReference>
<dbReference type="UniPathway" id="UPA00078">
    <property type="reaction ID" value="UER00161"/>
</dbReference>
<dbReference type="GO" id="GO:0004141">
    <property type="term" value="F:dethiobiotin synthase activity"/>
    <property type="evidence" value="ECO:0007669"/>
    <property type="project" value="UniProtKB-UniRule"/>
</dbReference>
<dbReference type="SUPFAM" id="SSF52540">
    <property type="entry name" value="P-loop containing nucleoside triphosphate hydrolases"/>
    <property type="match status" value="1"/>
</dbReference>
<dbReference type="EMBL" id="CBLY010000005">
    <property type="protein sequence ID" value="CDG33571.1"/>
    <property type="molecule type" value="Genomic_DNA"/>
</dbReference>
<dbReference type="PANTHER" id="PTHR43210">
    <property type="entry name" value="DETHIOBIOTIN SYNTHETASE"/>
    <property type="match status" value="1"/>
</dbReference>
<keyword evidence="2" id="KW-0460">Magnesium</keyword>
<comment type="subunit">
    <text evidence="2">Homodimer.</text>
</comment>
<dbReference type="GO" id="GO:0005737">
    <property type="term" value="C:cytoplasm"/>
    <property type="evidence" value="ECO:0007669"/>
    <property type="project" value="UniProtKB-SubCell"/>
</dbReference>
<evidence type="ECO:0000313" key="3">
    <source>
        <dbReference type="EMBL" id="CDG33571.1"/>
    </source>
</evidence>
<comment type="subcellular location">
    <subcellularLocation>
        <location evidence="2">Cytoplasm</location>
    </subcellularLocation>
</comment>
<feature type="binding site" evidence="2">
    <location>
        <begin position="25"/>
        <end position="30"/>
    </location>
    <ligand>
        <name>ATP</name>
        <dbReference type="ChEBI" id="CHEBI:30616"/>
    </ligand>
</feature>
<keyword evidence="2" id="KW-0963">Cytoplasm</keyword>
<reference evidence="4 6" key="3">
    <citation type="submission" date="2018-02" db="EMBL/GenBank/DDBJ databases">
        <title>Draft genome sequences of four Parasaccharibacter apium strains isolated from honey bees.</title>
        <authorList>
            <person name="Corby-Harris V.L."/>
            <person name="Anderson K.E."/>
        </authorList>
    </citation>
    <scope>NUCLEOTIDE SEQUENCE [LARGE SCALE GENOMIC DNA]</scope>
    <source>
        <strain evidence="4 6">B8</strain>
    </source>
</reference>
<dbReference type="GO" id="GO:0009102">
    <property type="term" value="P:biotin biosynthetic process"/>
    <property type="evidence" value="ECO:0007669"/>
    <property type="project" value="UniProtKB-UniRule"/>
</dbReference>
<feature type="binding site" evidence="2">
    <location>
        <position position="114"/>
    </location>
    <ligand>
        <name>Mg(2+)</name>
        <dbReference type="ChEBI" id="CHEBI:18420"/>
    </ligand>
</feature>
<dbReference type="Proteomes" id="UP000027590">
    <property type="component" value="Unassembled WGS sequence"/>
</dbReference>
<reference evidence="3 5" key="2">
    <citation type="journal article" date="2014" name="PLoS ONE">
        <title>Evolution of mitochondria reconstructed from the energy metabolism of living bacteria.</title>
        <authorList>
            <person name="Degli Esposti M."/>
            <person name="Chouaia B."/>
            <person name="Comandatore F."/>
            <person name="Crotti E."/>
            <person name="Sassera D."/>
            <person name="Lievens P.M."/>
            <person name="Daffonchio D."/>
            <person name="Bandi C."/>
        </authorList>
    </citation>
    <scope>NUCLEOTIDE SEQUENCE [LARGE SCALE GENOMIC DNA]</scope>
    <source>
        <strain evidence="3">AM168</strain>
        <strain evidence="5">AM169</strain>
    </source>
</reference>
<protein>
    <recommendedName>
        <fullName evidence="2">ATP-dependent dethiobiotin synthetase BioD</fullName>
        <ecNumber evidence="2">6.3.3.3</ecNumber>
    </recommendedName>
    <alternativeName>
        <fullName evidence="2">DTB synthetase</fullName>
        <shortName evidence="2">DTBS</shortName>
    </alternativeName>
    <alternativeName>
        <fullName evidence="2">Dethiobiotin synthase</fullName>
    </alternativeName>
</protein>
<comment type="cofactor">
    <cofactor evidence="2">
        <name>Mg(2+)</name>
        <dbReference type="ChEBI" id="CHEBI:18420"/>
    </cofactor>
</comment>
<dbReference type="PANTHER" id="PTHR43210:SF5">
    <property type="entry name" value="DETHIOBIOTIN SYNTHETASE"/>
    <property type="match status" value="1"/>
</dbReference>
<keyword evidence="6" id="KW-1185">Reference proteome</keyword>
<comment type="function">
    <text evidence="2">Catalyzes a mechanistically unusual reaction, the ATP-dependent insertion of CO2 between the N7 and N8 nitrogen atoms of 7,8-diaminopelargonic acid (DAPA, also called 7,8-diammoniononanoate) to form a ureido ring.</text>
</comment>
<evidence type="ECO:0000256" key="1">
    <source>
        <dbReference type="ARBA" id="ARBA00022756"/>
    </source>
</evidence>
<dbReference type="Pfam" id="PF13500">
    <property type="entry name" value="AAA_26"/>
    <property type="match status" value="1"/>
</dbReference>